<evidence type="ECO:0000313" key="4">
    <source>
        <dbReference type="Proteomes" id="UP000191901"/>
    </source>
</evidence>
<sequence length="139" mass="16175">MEQELTIQQVAEATGLSVHTLRYYERCNLIAPIDRSANGHRRYSSADLRWIEFLNKLRLTGMPIRQMQQYAELVRAYPSSAFEERRQILATHREVVLEQIQQLQENLAVIDWKIQHYSTLEAELQAHENVNAAGKESPI</sequence>
<dbReference type="PRINTS" id="PR00040">
    <property type="entry name" value="HTHMERR"/>
</dbReference>
<dbReference type="Proteomes" id="UP000191901">
    <property type="component" value="Chromosome"/>
</dbReference>
<proteinExistence type="predicted"/>
<dbReference type="PROSITE" id="PS50937">
    <property type="entry name" value="HTH_MERR_2"/>
    <property type="match status" value="1"/>
</dbReference>
<accession>A0A1Z3HT95</accession>
<dbReference type="CDD" id="cd01109">
    <property type="entry name" value="HTH_YyaN"/>
    <property type="match status" value="1"/>
</dbReference>
<dbReference type="PANTHER" id="PTHR30204">
    <property type="entry name" value="REDOX-CYCLING DRUG-SENSING TRANSCRIPTIONAL ACTIVATOR SOXR"/>
    <property type="match status" value="1"/>
</dbReference>
<feature type="domain" description="HTH merR-type" evidence="2">
    <location>
        <begin position="4"/>
        <end position="73"/>
    </location>
</feature>
<keyword evidence="1" id="KW-0238">DNA-binding</keyword>
<evidence type="ECO:0000313" key="3">
    <source>
        <dbReference type="EMBL" id="ASC73505.1"/>
    </source>
</evidence>
<dbReference type="EMBL" id="CP021983">
    <property type="protein sequence ID" value="ASC73505.1"/>
    <property type="molecule type" value="Genomic_DNA"/>
</dbReference>
<evidence type="ECO:0000259" key="2">
    <source>
        <dbReference type="PROSITE" id="PS50937"/>
    </source>
</evidence>
<dbReference type="InterPro" id="IPR009061">
    <property type="entry name" value="DNA-bd_dom_put_sf"/>
</dbReference>
<dbReference type="GO" id="GO:0003677">
    <property type="term" value="F:DNA binding"/>
    <property type="evidence" value="ECO:0007669"/>
    <property type="project" value="UniProtKB-KW"/>
</dbReference>
<dbReference type="Gene3D" id="1.10.1660.10">
    <property type="match status" value="1"/>
</dbReference>
<dbReference type="AlphaFoldDB" id="A0A1Z3HT95"/>
<keyword evidence="4" id="KW-1185">Reference proteome</keyword>
<gene>
    <name evidence="3" type="primary">adhR</name>
    <name evidence="3" type="ORF">XM38_044720</name>
</gene>
<dbReference type="KEGG" id="hhg:XM38_044720"/>
<dbReference type="SMART" id="SM00422">
    <property type="entry name" value="HTH_MERR"/>
    <property type="match status" value="1"/>
</dbReference>
<evidence type="ECO:0000256" key="1">
    <source>
        <dbReference type="ARBA" id="ARBA00023125"/>
    </source>
</evidence>
<dbReference type="InterPro" id="IPR000551">
    <property type="entry name" value="MerR-type_HTH_dom"/>
</dbReference>
<protein>
    <submittedName>
        <fullName evidence="3">HTH-type transcriptional regulator AdhR</fullName>
    </submittedName>
</protein>
<dbReference type="InterPro" id="IPR047057">
    <property type="entry name" value="MerR_fam"/>
</dbReference>
<dbReference type="GO" id="GO:0003700">
    <property type="term" value="F:DNA-binding transcription factor activity"/>
    <property type="evidence" value="ECO:0007669"/>
    <property type="project" value="InterPro"/>
</dbReference>
<dbReference type="PANTHER" id="PTHR30204:SF98">
    <property type="entry name" value="HTH-TYPE TRANSCRIPTIONAL REGULATOR ADHR"/>
    <property type="match status" value="1"/>
</dbReference>
<name>A0A1Z3HT95_9CYAN</name>
<organism evidence="3 4">
    <name type="scientific">Halomicronema hongdechloris C2206</name>
    <dbReference type="NCBI Taxonomy" id="1641165"/>
    <lineage>
        <taxon>Bacteria</taxon>
        <taxon>Bacillati</taxon>
        <taxon>Cyanobacteriota</taxon>
        <taxon>Cyanophyceae</taxon>
        <taxon>Nodosilineales</taxon>
        <taxon>Nodosilineaceae</taxon>
        <taxon>Halomicronema</taxon>
    </lineage>
</organism>
<reference evidence="3 4" key="1">
    <citation type="journal article" date="2016" name="Biochim. Biophys. Acta">
        <title>Characterization of red-shifted phycobilisomes isolated from the chlorophyll f-containing cyanobacterium Halomicronema hongdechloris.</title>
        <authorList>
            <person name="Li Y."/>
            <person name="Lin Y."/>
            <person name="Garvey C.J."/>
            <person name="Birch D."/>
            <person name="Corkery R.W."/>
            <person name="Loughlin P.C."/>
            <person name="Scheer H."/>
            <person name="Willows R.D."/>
            <person name="Chen M."/>
        </authorList>
    </citation>
    <scope>NUCLEOTIDE SEQUENCE [LARGE SCALE GENOMIC DNA]</scope>
    <source>
        <strain evidence="3 4">C2206</strain>
    </source>
</reference>
<dbReference type="RefSeq" id="WP_080814062.1">
    <property type="nucleotide sequence ID" value="NZ_CP021983.2"/>
</dbReference>
<dbReference type="SUPFAM" id="SSF46955">
    <property type="entry name" value="Putative DNA-binding domain"/>
    <property type="match status" value="1"/>
</dbReference>
<dbReference type="Pfam" id="PF13411">
    <property type="entry name" value="MerR_1"/>
    <property type="match status" value="1"/>
</dbReference>
<dbReference type="STRING" id="1641165.XM38_26540"/>
<dbReference type="OrthoDB" id="9811174at2"/>